<dbReference type="Gene3D" id="3.40.50.300">
    <property type="entry name" value="P-loop containing nucleotide triphosphate hydrolases"/>
    <property type="match status" value="1"/>
</dbReference>
<dbReference type="InterPro" id="IPR002197">
    <property type="entry name" value="HTH_Fis"/>
</dbReference>
<evidence type="ECO:0000313" key="7">
    <source>
        <dbReference type="EMBL" id="GAB92494.1"/>
    </source>
</evidence>
<dbReference type="GO" id="GO:0006355">
    <property type="term" value="P:regulation of DNA-templated transcription"/>
    <property type="evidence" value="ECO:0007669"/>
    <property type="project" value="InterPro"/>
</dbReference>
<keyword evidence="3" id="KW-0805">Transcription regulation</keyword>
<protein>
    <submittedName>
        <fullName evidence="7">Putative Fis family transcriptional regulator</fullName>
    </submittedName>
</protein>
<dbReference type="OrthoDB" id="5496274at2"/>
<gene>
    <name evidence="7" type="ORF">GORHZ_181_00110</name>
</gene>
<dbReference type="Proteomes" id="UP000008363">
    <property type="component" value="Unassembled WGS sequence"/>
</dbReference>
<evidence type="ECO:0000313" key="8">
    <source>
        <dbReference type="Proteomes" id="UP000008363"/>
    </source>
</evidence>
<dbReference type="InterPro" id="IPR002078">
    <property type="entry name" value="Sigma_54_int"/>
</dbReference>
<organism evidence="7 8">
    <name type="scientific">Gordonia rhizosphera NBRC 16068</name>
    <dbReference type="NCBI Taxonomy" id="1108045"/>
    <lineage>
        <taxon>Bacteria</taxon>
        <taxon>Bacillati</taxon>
        <taxon>Actinomycetota</taxon>
        <taxon>Actinomycetes</taxon>
        <taxon>Mycobacteriales</taxon>
        <taxon>Gordoniaceae</taxon>
        <taxon>Gordonia</taxon>
    </lineage>
</organism>
<dbReference type="Pfam" id="PF25601">
    <property type="entry name" value="AAA_lid_14"/>
    <property type="match status" value="1"/>
</dbReference>
<dbReference type="PANTHER" id="PTHR32071:SF122">
    <property type="entry name" value="SIGMA FACTOR"/>
    <property type="match status" value="1"/>
</dbReference>
<dbReference type="PANTHER" id="PTHR32071">
    <property type="entry name" value="TRANSCRIPTIONAL REGULATORY PROTEIN"/>
    <property type="match status" value="1"/>
</dbReference>
<dbReference type="InterPro" id="IPR009057">
    <property type="entry name" value="Homeodomain-like_sf"/>
</dbReference>
<evidence type="ECO:0000256" key="4">
    <source>
        <dbReference type="ARBA" id="ARBA00023125"/>
    </source>
</evidence>
<dbReference type="PROSITE" id="PS50045">
    <property type="entry name" value="SIGMA54_INTERACT_4"/>
    <property type="match status" value="1"/>
</dbReference>
<dbReference type="Gene3D" id="1.10.8.60">
    <property type="match status" value="1"/>
</dbReference>
<dbReference type="PRINTS" id="PR01590">
    <property type="entry name" value="HTHFIS"/>
</dbReference>
<dbReference type="Gene3D" id="1.10.10.60">
    <property type="entry name" value="Homeodomain-like"/>
    <property type="match status" value="1"/>
</dbReference>
<dbReference type="eggNOG" id="COG3284">
    <property type="taxonomic scope" value="Bacteria"/>
</dbReference>
<dbReference type="RefSeq" id="WP_006336999.1">
    <property type="nucleotide sequence ID" value="NZ_BAHC01000181.1"/>
</dbReference>
<proteinExistence type="predicted"/>
<evidence type="ECO:0000256" key="1">
    <source>
        <dbReference type="ARBA" id="ARBA00022741"/>
    </source>
</evidence>
<dbReference type="GO" id="GO:0043565">
    <property type="term" value="F:sequence-specific DNA binding"/>
    <property type="evidence" value="ECO:0007669"/>
    <property type="project" value="InterPro"/>
</dbReference>
<reference evidence="7 8" key="1">
    <citation type="submission" date="2012-08" db="EMBL/GenBank/DDBJ databases">
        <title>Whole genome shotgun sequence of Gordonia rhizosphera NBRC 16068.</title>
        <authorList>
            <person name="Takarada H."/>
            <person name="Isaki S."/>
            <person name="Hosoyama A."/>
            <person name="Tsuchikane K."/>
            <person name="Katsumata H."/>
            <person name="Baba S."/>
            <person name="Ohji S."/>
            <person name="Yamazaki S."/>
            <person name="Fujita N."/>
        </authorList>
    </citation>
    <scope>NUCLEOTIDE SEQUENCE [LARGE SCALE GENOMIC DNA]</scope>
    <source>
        <strain evidence="7 8">NBRC 16068</strain>
    </source>
</reference>
<dbReference type="GO" id="GO:0005524">
    <property type="term" value="F:ATP binding"/>
    <property type="evidence" value="ECO:0007669"/>
    <property type="project" value="UniProtKB-KW"/>
</dbReference>
<sequence>MPNSASRLLRVAAARADFLDAGPAAAGGVDDVVVASWQRSHAAGVDVTAAHTTFSDDIDPGSLLAGCAQPVLEQLRNDTADMPLVIALTDRRARLVRRIDSSVAVGRLLDRVQFAPGFSYAETAMGTNGVGTVLEAGRPVSVVGPEHFTEHLQSFACSGAPIIDPVTRHVEGVLDISTLTNSWSPIMHALVKSAAKDIAQNLLLDRSQAQQAIFSTYLQATSRSSKRAVFAFGSSLFMANAVAEDLFTPDEQRTLREHATFLMKRRERISDTVVLDRGRHVHITGTRIMIGSDVAGLVTTAEIVSAGERGCISTLDDRHLPRAGVSTTETSKLADTAAQPSESVVAGRSPGWVRACTELENAMARRQPAVIVGESGTGKFTLTAEMFHGLYAGARSISVDATQLSTDAVGTDVGSILAGGTDPTLYIVRNIDQLTTDGASQATELLDEITAREGPTWFCATVSDSSLDSDLPFRELLGFFEVSVTVPPLRLRTDDFEQITAAVLRAIAPGRSVRLSPEAKRVLSRYSWPRNISQLREALVHALRRRPVGEIQAGDLPGYCQSATRRTLTPVESSERDLIVNALREHTGNRVAAAESLGMSRSTFYRRIKAYGVTA</sequence>
<dbReference type="Pfam" id="PF02954">
    <property type="entry name" value="HTH_8"/>
    <property type="match status" value="1"/>
</dbReference>
<dbReference type="InterPro" id="IPR058031">
    <property type="entry name" value="AAA_lid_NorR"/>
</dbReference>
<keyword evidence="2" id="KW-0067">ATP-binding</keyword>
<comment type="caution">
    <text evidence="7">The sequence shown here is derived from an EMBL/GenBank/DDBJ whole genome shotgun (WGS) entry which is preliminary data.</text>
</comment>
<dbReference type="InterPro" id="IPR029016">
    <property type="entry name" value="GAF-like_dom_sf"/>
</dbReference>
<keyword evidence="4" id="KW-0238">DNA-binding</keyword>
<evidence type="ECO:0000256" key="3">
    <source>
        <dbReference type="ARBA" id="ARBA00023015"/>
    </source>
</evidence>
<evidence type="ECO:0000259" key="6">
    <source>
        <dbReference type="PROSITE" id="PS50045"/>
    </source>
</evidence>
<keyword evidence="5" id="KW-0804">Transcription</keyword>
<evidence type="ECO:0000256" key="5">
    <source>
        <dbReference type="ARBA" id="ARBA00023163"/>
    </source>
</evidence>
<dbReference type="SUPFAM" id="SSF52540">
    <property type="entry name" value="P-loop containing nucleoside triphosphate hydrolases"/>
    <property type="match status" value="1"/>
</dbReference>
<keyword evidence="1" id="KW-0547">Nucleotide-binding</keyword>
<dbReference type="AlphaFoldDB" id="K6X112"/>
<feature type="domain" description="Sigma-54 factor interaction" evidence="6">
    <location>
        <begin position="482"/>
        <end position="544"/>
    </location>
</feature>
<dbReference type="InterPro" id="IPR003018">
    <property type="entry name" value="GAF"/>
</dbReference>
<dbReference type="Pfam" id="PF01590">
    <property type="entry name" value="GAF"/>
    <property type="match status" value="1"/>
</dbReference>
<dbReference type="SUPFAM" id="SSF46689">
    <property type="entry name" value="Homeodomain-like"/>
    <property type="match status" value="1"/>
</dbReference>
<name>K6X112_9ACTN</name>
<dbReference type="Gene3D" id="3.30.450.40">
    <property type="match status" value="1"/>
</dbReference>
<dbReference type="EMBL" id="BAHC01000181">
    <property type="protein sequence ID" value="GAB92494.1"/>
    <property type="molecule type" value="Genomic_DNA"/>
</dbReference>
<dbReference type="STRING" id="1108045.GORHZ_181_00110"/>
<evidence type="ECO:0000256" key="2">
    <source>
        <dbReference type="ARBA" id="ARBA00022840"/>
    </source>
</evidence>
<accession>K6X112</accession>
<keyword evidence="8" id="KW-1185">Reference proteome</keyword>
<dbReference type="InterPro" id="IPR027417">
    <property type="entry name" value="P-loop_NTPase"/>
</dbReference>